<reference evidence="2 3" key="1">
    <citation type="submission" date="2019-07" db="EMBL/GenBank/DDBJ databases">
        <title>Genomic analysis of Lentibacillus sp. NKC851-2.</title>
        <authorList>
            <person name="Oh Y.J."/>
        </authorList>
    </citation>
    <scope>NUCLEOTIDE SEQUENCE [LARGE SCALE GENOMIC DNA]</scope>
    <source>
        <strain evidence="2 3">NKC851-2</strain>
    </source>
</reference>
<feature type="transmembrane region" description="Helical" evidence="1">
    <location>
        <begin position="33"/>
        <end position="56"/>
    </location>
</feature>
<keyword evidence="1" id="KW-0472">Membrane</keyword>
<dbReference type="RefSeq" id="WP_142790029.1">
    <property type="nucleotide sequence ID" value="NZ_VJMZ01000001.1"/>
</dbReference>
<dbReference type="Proteomes" id="UP000319280">
    <property type="component" value="Unassembled WGS sequence"/>
</dbReference>
<organism evidence="2 3">
    <name type="scientific">Lentibacillus cibarius</name>
    <dbReference type="NCBI Taxonomy" id="2583219"/>
    <lineage>
        <taxon>Bacteria</taxon>
        <taxon>Bacillati</taxon>
        <taxon>Bacillota</taxon>
        <taxon>Bacilli</taxon>
        <taxon>Bacillales</taxon>
        <taxon>Bacillaceae</taxon>
        <taxon>Lentibacillus</taxon>
    </lineage>
</organism>
<sequence length="59" mass="6401">MKWVLMRVSLSVLGVVLFGLVLLFETDGVLGFIMASVGLGLIFIGLTLEGIVKLIMDVY</sequence>
<keyword evidence="1" id="KW-1133">Transmembrane helix</keyword>
<proteinExistence type="predicted"/>
<dbReference type="AlphaFoldDB" id="A0A549YFW3"/>
<evidence type="ECO:0000313" key="3">
    <source>
        <dbReference type="Proteomes" id="UP000319280"/>
    </source>
</evidence>
<accession>A0A549YFW3</accession>
<keyword evidence="3" id="KW-1185">Reference proteome</keyword>
<name>A0A549YFW3_9BACI</name>
<dbReference type="EMBL" id="VJMZ01000001">
    <property type="protein sequence ID" value="TRM10780.1"/>
    <property type="molecule type" value="Genomic_DNA"/>
</dbReference>
<evidence type="ECO:0000256" key="1">
    <source>
        <dbReference type="SAM" id="Phobius"/>
    </source>
</evidence>
<protein>
    <submittedName>
        <fullName evidence="2">Uncharacterized protein</fullName>
    </submittedName>
</protein>
<gene>
    <name evidence="2" type="ORF">FH966_03080</name>
</gene>
<keyword evidence="1" id="KW-0812">Transmembrane</keyword>
<evidence type="ECO:0000313" key="2">
    <source>
        <dbReference type="EMBL" id="TRM10780.1"/>
    </source>
</evidence>
<comment type="caution">
    <text evidence="2">The sequence shown here is derived from an EMBL/GenBank/DDBJ whole genome shotgun (WGS) entry which is preliminary data.</text>
</comment>